<dbReference type="InterPro" id="IPR013154">
    <property type="entry name" value="ADH-like_N"/>
</dbReference>
<evidence type="ECO:0000256" key="1">
    <source>
        <dbReference type="ARBA" id="ARBA00001947"/>
    </source>
</evidence>
<dbReference type="SUPFAM" id="SSF51735">
    <property type="entry name" value="NAD(P)-binding Rossmann-fold domains"/>
    <property type="match status" value="1"/>
</dbReference>
<evidence type="ECO:0000256" key="6">
    <source>
        <dbReference type="RuleBase" id="RU361277"/>
    </source>
</evidence>
<comment type="similarity">
    <text evidence="6">Belongs to the zinc-containing alcohol dehydrogenase family.</text>
</comment>
<dbReference type="GO" id="GO:0008270">
    <property type="term" value="F:zinc ion binding"/>
    <property type="evidence" value="ECO:0007669"/>
    <property type="project" value="InterPro"/>
</dbReference>
<dbReference type="FunFam" id="3.40.50.720:FF:000003">
    <property type="entry name" value="S-(hydroxymethyl)glutathione dehydrogenase"/>
    <property type="match status" value="1"/>
</dbReference>
<comment type="cofactor">
    <cofactor evidence="1 6">
        <name>Zn(2+)</name>
        <dbReference type="ChEBI" id="CHEBI:29105"/>
    </cofactor>
</comment>
<dbReference type="Proteomes" id="UP000636479">
    <property type="component" value="Unassembled WGS sequence"/>
</dbReference>
<evidence type="ECO:0000256" key="3">
    <source>
        <dbReference type="ARBA" id="ARBA00022833"/>
    </source>
</evidence>
<evidence type="ECO:0000256" key="5">
    <source>
        <dbReference type="ARBA" id="ARBA00023027"/>
    </source>
</evidence>
<name>A0A8H6SNL3_9AGAR</name>
<dbReference type="EMBL" id="JACAZF010000006">
    <property type="protein sequence ID" value="KAF7301542.1"/>
    <property type="molecule type" value="Genomic_DNA"/>
</dbReference>
<evidence type="ECO:0000313" key="10">
    <source>
        <dbReference type="Proteomes" id="UP000636479"/>
    </source>
</evidence>
<evidence type="ECO:0000256" key="4">
    <source>
        <dbReference type="ARBA" id="ARBA00023002"/>
    </source>
</evidence>
<dbReference type="InterPro" id="IPR013149">
    <property type="entry name" value="ADH-like_C"/>
</dbReference>
<comment type="caution">
    <text evidence="9">The sequence shown here is derived from an EMBL/GenBank/DDBJ whole genome shotgun (WGS) entry which is preliminary data.</text>
</comment>
<dbReference type="PROSITE" id="PS00059">
    <property type="entry name" value="ADH_ZINC"/>
    <property type="match status" value="1"/>
</dbReference>
<keyword evidence="5" id="KW-0520">NAD</keyword>
<dbReference type="AlphaFoldDB" id="A0A8H6SNL3"/>
<dbReference type="PANTHER" id="PTHR43880:SF12">
    <property type="entry name" value="ALCOHOL DEHYDROGENASE CLASS-3"/>
    <property type="match status" value="1"/>
</dbReference>
<dbReference type="InterPro" id="IPR036291">
    <property type="entry name" value="NAD(P)-bd_dom_sf"/>
</dbReference>
<evidence type="ECO:0000313" key="9">
    <source>
        <dbReference type="EMBL" id="KAF7301542.1"/>
    </source>
</evidence>
<evidence type="ECO:0000256" key="2">
    <source>
        <dbReference type="ARBA" id="ARBA00022723"/>
    </source>
</evidence>
<dbReference type="Pfam" id="PF00107">
    <property type="entry name" value="ADH_zinc_N"/>
    <property type="match status" value="1"/>
</dbReference>
<dbReference type="InterPro" id="IPR002328">
    <property type="entry name" value="ADH_Zn_CS"/>
</dbReference>
<feature type="domain" description="Alcohol dehydrogenase-like N-terminal" evidence="8">
    <location>
        <begin position="62"/>
        <end position="134"/>
    </location>
</feature>
<dbReference type="Pfam" id="PF08240">
    <property type="entry name" value="ADH_N"/>
    <property type="match status" value="1"/>
</dbReference>
<dbReference type="GO" id="GO:0046294">
    <property type="term" value="P:formaldehyde catabolic process"/>
    <property type="evidence" value="ECO:0007669"/>
    <property type="project" value="TreeGrafter"/>
</dbReference>
<dbReference type="Gene3D" id="3.90.180.10">
    <property type="entry name" value="Medium-chain alcohol dehydrogenases, catalytic domain"/>
    <property type="match status" value="1"/>
</dbReference>
<evidence type="ECO:0000259" key="7">
    <source>
        <dbReference type="Pfam" id="PF00107"/>
    </source>
</evidence>
<dbReference type="Gene3D" id="3.40.50.720">
    <property type="entry name" value="NAD(P)-binding Rossmann-like Domain"/>
    <property type="match status" value="1"/>
</dbReference>
<dbReference type="GO" id="GO:0005829">
    <property type="term" value="C:cytosol"/>
    <property type="evidence" value="ECO:0007669"/>
    <property type="project" value="TreeGrafter"/>
</dbReference>
<keyword evidence="4" id="KW-0560">Oxidoreductase</keyword>
<dbReference type="RefSeq" id="XP_037219542.1">
    <property type="nucleotide sequence ID" value="XM_037363898.1"/>
</dbReference>
<dbReference type="GO" id="GO:0051903">
    <property type="term" value="F:S-(hydroxymethyl)glutathione dehydrogenase [NAD(P)+] activity"/>
    <property type="evidence" value="ECO:0007669"/>
    <property type="project" value="TreeGrafter"/>
</dbReference>
<accession>A0A8H6SNL3</accession>
<dbReference type="GeneID" id="59346414"/>
<keyword evidence="2 6" id="KW-0479">Metal-binding</keyword>
<evidence type="ECO:0000259" key="8">
    <source>
        <dbReference type="Pfam" id="PF08240"/>
    </source>
</evidence>
<keyword evidence="10" id="KW-1185">Reference proteome</keyword>
<dbReference type="PANTHER" id="PTHR43880">
    <property type="entry name" value="ALCOHOL DEHYDROGENASE"/>
    <property type="match status" value="1"/>
</dbReference>
<feature type="domain" description="Alcohol dehydrogenase-like C-terminal" evidence="7">
    <location>
        <begin position="237"/>
        <end position="377"/>
    </location>
</feature>
<sequence>MSTEGKVIRCKAAVCWGAGEPLKIEEVDVAPPRAHEVRIHILHTGTYCSSLPFNVNSCVTPGICHTDEYTRSGKDPEGLFPVILGHEGGGIVESVGEGVTSVKVGDHVIPLYTAECRECKFCKSGKTNLCGKGKLTNHNCVIWPMICQSEQHKGKVSCPTTQVASASTDNQSTTSFMGTSTFSQYTVVADVSVVAVDKEAPLQKVCLLGCGITTAWGAVVKQPGIKDSSVAVFGCGAIGLGVVTTSALVGASRIIAIDTNPKKEAWAKKFGATEFVNPSELKEGTKIQDYLVEITDGGLDYTFDCTGNAIFLIPFQTHVMRAALEACHKGWGVSTVIGVAAAGQEISTRPFQLVTGRTWRGSAFGGVKGRTEIPGLVEDYLGGKVKIDEYVTHHRVLAEINDGFHDMHQGECIRCVVDMA</sequence>
<gene>
    <name evidence="9" type="ORF">MIND_00719700</name>
</gene>
<dbReference type="InterPro" id="IPR011032">
    <property type="entry name" value="GroES-like_sf"/>
</dbReference>
<proteinExistence type="inferred from homology"/>
<dbReference type="SUPFAM" id="SSF50129">
    <property type="entry name" value="GroES-like"/>
    <property type="match status" value="2"/>
</dbReference>
<organism evidence="9 10">
    <name type="scientific">Mycena indigotica</name>
    <dbReference type="NCBI Taxonomy" id="2126181"/>
    <lineage>
        <taxon>Eukaryota</taxon>
        <taxon>Fungi</taxon>
        <taxon>Dikarya</taxon>
        <taxon>Basidiomycota</taxon>
        <taxon>Agaricomycotina</taxon>
        <taxon>Agaricomycetes</taxon>
        <taxon>Agaricomycetidae</taxon>
        <taxon>Agaricales</taxon>
        <taxon>Marasmiineae</taxon>
        <taxon>Mycenaceae</taxon>
        <taxon>Mycena</taxon>
    </lineage>
</organism>
<dbReference type="OrthoDB" id="417550at2759"/>
<reference evidence="9" key="1">
    <citation type="submission" date="2020-05" db="EMBL/GenBank/DDBJ databases">
        <title>Mycena genomes resolve the evolution of fungal bioluminescence.</title>
        <authorList>
            <person name="Tsai I.J."/>
        </authorList>
    </citation>
    <scope>NUCLEOTIDE SEQUENCE</scope>
    <source>
        <strain evidence="9">171206Taipei</strain>
    </source>
</reference>
<protein>
    <submittedName>
        <fullName evidence="9">S-(Hydroxymethyl)glutathione dehydrogenase</fullName>
    </submittedName>
</protein>
<keyword evidence="3 6" id="KW-0862">Zinc</keyword>